<name>A0A449A5G2_9BACT</name>
<feature type="compositionally biased region" description="Low complexity" evidence="1">
    <location>
        <begin position="339"/>
        <end position="349"/>
    </location>
</feature>
<organism evidence="2 3">
    <name type="scientific">Mesomycoplasma neurolyticum</name>
    <dbReference type="NCBI Taxonomy" id="2120"/>
    <lineage>
        <taxon>Bacteria</taxon>
        <taxon>Bacillati</taxon>
        <taxon>Mycoplasmatota</taxon>
        <taxon>Mycoplasmoidales</taxon>
        <taxon>Metamycoplasmataceae</taxon>
        <taxon>Mesomycoplasma</taxon>
    </lineage>
</organism>
<sequence length="2960" mass="338661">MFNVIDTNNTSQTLLEQNNLENNKIKINIDFIRNAWRNKKFVTSFKDKKRNEFIYYELSIDANTTAGDLELTLNQQMGNIKNNREYEYQGLILVDANIQDYATEFNKLKVANYDASTDRNNIGHNSTTPINSNNNNQTEARSYTTIFKTKAQDNAIKFHNLEEKAVNNLSSSKLKIDIEDLDDILTTTDAVEISLSAQNVQSFITSTNVKENQGKKYLEFEINNINLNTEYIINYIKFSQKTPSMSALELTSANNFSLLNNQDSTFELIGDKNFENKVKLIQSAPDSYEVALNNSDNSTGTLNLAFEISDHLPKDITLKTQFNQASESNKRSANATVESTSQTINSSANNNTNAALTFSDLSLNRLYNTPKIYVKSANDTNQIELVTENSKIKQFITEAGFSKAKQIELIDGFEGEVKFKYEIETEDGYLLDSNNDTVTLILTPTDTNKTFSFSKDTVITKETDGKFYVEYSFENVKDTNQFNGLQTNATQIIESLEYNIVLQLKDKNKPNRTNDNIKVKLNASGLFSRDNVLINHLTHHEIADNVAKTINVKQSSIEFDSTFTIEGTNDNIVENLDNDVVIVWKFKPNITKKIKNHKIKFIFNYFSTPNKNKKDNLETQEVVLDLAQSQVSYDANEDKTTVKFTIPKDSLKHNRVYTLTKLQKSIDSKRWSDWQDNYNTTVEGEFKIKPSAPISLDEANIQVRSATQGDQVNVEQITLTINDPDNVLDSKDANNIVIEVKEANGSTAKFTKAKTFTTTTDGKKQFTFTIQNAKFDQTYKLTKLELNKKGKIAAFDIDQTNQTNKLTSKEFDLSTKKLSVQEIESLDNVPNKRKLKFKYKIEGINPSEFNDVKFVAHFKNPEDEDIFINANYDTTTGELTLEDPRVQLALEGNTQHRLIDILYRNDSNFNRDSAKNKLSTARRLNLDGLTTKEITTSVSEIYVRDIRGDVPFKWYEYKIDLYIEDEDGLLLKHLKDIHVQWKLQNEDISRAKHAETTFDPNVINGYTHSKNGQTYTYNNIYKVSIKIEKPPFEKKIETPNIDFGKILRALNNKQHIALRGSDGTDLGFTLNYKFAVENKGNDHDALKDNGPKFDVNYEQVKNIKEDEFFEQIRYTQTFGSNDRDDNEKIKIKSEKDSNVFTKATSGLSPYKVFKKWKYENLVPNRKYTDFEFFISQNEDGTGHTKKIDYAYTRNALKEFTTKASETKAELTTSQSDSNTLRLEYRITSGDQLWVPLSKSTDANKPSFKIKLTPKNRLLKNKDYYFTKEAIIEASNIDSSDKNVYNLTFDFDIHSYNSSWSGEVTNGALEDGVEYDVELILNTDLTNKVAHDLNITSYSQNADKKNRPILWKEDIHTNKKEYSFENIEISSPGNTDVSDASEQNSRIYHFQDRDNDDITIKISLDHLAKEIHNKKFKLKFIDKENNEIFTEITTFDYSSEKPEIVFKFSDAVKNSLKLNRSYTFADILDDTGQPAKDSYKNKELTKLKSKLSFYFEPKESASWANPAFVKDQTNLNKSTIYIELNDPHNSVVSADFNNNNAQVTYEKINESSEETVAATWENNKIKITIQDLLLDEQIKIKEIKFLNKPKLAVKNINIDSNDNVLKGTEADAANTKLDITNVTKNTSDINNITLTYTLDNDHFNPQSLYFIAEYENLDGETVFSRVATINNNQLTATFDKRNLRHNDRLTLVNIWVGDQSKLNAKAANNSSDEFAKLNLDTLNDKTFEIHSKATSVTLAEAMINNVETDNATIKLNLISEDGFFEKVLSSNNSPKLKLIIQNKANENEIHEVEAELNSIDKNSASIEFSFDNLEDGTTYSIKSLEYTFDDNEFDNLKIIEKPEVTMPIKGLGNQGTFEEFRTKDLPYGIEKFYLEVNGTKATEVENTKTQDDLQLNVELSGIRSAFVNKDIIATFRYYDENRIEKEITFKTRINDKNTTALKLAFATGELKRNREYKFKSLVLNNNFDVGASSTNSDDIEQSIGGGELENTFKTKPSQDAIIDIKSMDFKKNITLTKPEVEIEIEDLDDAYWFNNLESKNHFKVLLALKNDNDKNSITTRVTKVEKLEDHKLKITLEFDNGKVNKDYVLKYLGFDTSSNYIYNGAFAFKNDAIFGEKDNYNIQPQDEKQMSITLALNDANNNTNSVSFKLELKDDDTNTFKIEKLGLSSNVLDLERSDLGLFFIIPELKNTLLSEEISAQNPDIKQFTKNISEAMPILIENFKQNNDNLWNKRIEIKDIYFGTQNDVEAAKNSNSYHNLGSVSIENVFFNTRHSETKIKDVLINDIVKYRNKIENIKFTLTSKDFKFSDLLNSQPPLLTKNNLKIELIEDKRSLATTITGRDIQITNLNPLNNGDVEVTFNAFRLEDSHKYKFRSITLKNINNSQLKIVTNINASNNIKLTNDRLATIEKAYIEAQNKKPIVEQASDMKMQLKIEVQDSKNILKDSDAKFIEISYRLNNSRTVMKKYASGIIENSNNMKQLVLELSKDEYEFDKVYTITKIDFVEQPNEKPSWVKDYYLDKSRNNAIYAKGKSKNEFNLNFGFGLGSLNFEYAPEGDSRTQNDNHILINADHNRDGMNEDLTLFNISDFDIYIKIGNTRNGVDKNGKPTNWQYLKNSSQKTTIRNNYVYNYGFDRYDATFTNNKIYLEAMFMKKGERFDETKARPISAKKKEYVLPSSRIRIMHSNSIIDGPGKSDSSLHIKFQLWSTDGLLDDDLAYATIEGDLYTDQNTKIGEIRGQIDSLANNNKEASVSMFYRNPALGAKTLNPNTKYYVKNLKMIYPKETHKNMTGVQTIMGTNDKTAESVAIDLNNNTVAGNTDNSLIFKEFIVSGNSSGKFLSVSRDAKDELIARVKVDKTKITSDLEGKRIKVIYRLVNKFTGETLNNGKILKTSSKEKLSKNIEEYSLHVEHNFVLGQIYNWSHYILVPDNLLIIDSSNNLLYKHSFPQFDINNKDQIHLGF</sequence>
<evidence type="ECO:0000313" key="3">
    <source>
        <dbReference type="Proteomes" id="UP000289440"/>
    </source>
</evidence>
<feature type="compositionally biased region" description="Polar residues" evidence="1">
    <location>
        <begin position="323"/>
        <end position="338"/>
    </location>
</feature>
<evidence type="ECO:0000313" key="2">
    <source>
        <dbReference type="EMBL" id="VEU59469.1"/>
    </source>
</evidence>
<proteinExistence type="predicted"/>
<reference evidence="2 3" key="1">
    <citation type="submission" date="2019-01" db="EMBL/GenBank/DDBJ databases">
        <authorList>
            <consortium name="Pathogen Informatics"/>
        </authorList>
    </citation>
    <scope>NUCLEOTIDE SEQUENCE [LARGE SCALE GENOMIC DNA]</scope>
    <source>
        <strain evidence="2 3">NCTC10166</strain>
    </source>
</reference>
<dbReference type="KEGG" id="mnu:NCTC10166_00447"/>
<gene>
    <name evidence="2" type="ORF">NCTC10166_00447</name>
</gene>
<protein>
    <recommendedName>
        <fullName evidence="4">DUF1410 domain-containing protein</fullName>
    </recommendedName>
</protein>
<evidence type="ECO:0000256" key="1">
    <source>
        <dbReference type="SAM" id="MobiDB-lite"/>
    </source>
</evidence>
<feature type="region of interest" description="Disordered" evidence="1">
    <location>
        <begin position="323"/>
        <end position="349"/>
    </location>
</feature>
<dbReference type="Proteomes" id="UP000289440">
    <property type="component" value="Chromosome"/>
</dbReference>
<dbReference type="RefSeq" id="WP_129719857.1">
    <property type="nucleotide sequence ID" value="NZ_LR214951.1"/>
</dbReference>
<evidence type="ECO:0008006" key="4">
    <source>
        <dbReference type="Google" id="ProtNLM"/>
    </source>
</evidence>
<dbReference type="EMBL" id="LR214951">
    <property type="protein sequence ID" value="VEU59469.1"/>
    <property type="molecule type" value="Genomic_DNA"/>
</dbReference>
<accession>A0A449A5G2</accession>
<keyword evidence="3" id="KW-1185">Reference proteome</keyword>